<evidence type="ECO:0000313" key="2">
    <source>
        <dbReference type="Proteomes" id="UP000217790"/>
    </source>
</evidence>
<name>A0A2H3CWK5_ARMGA</name>
<dbReference type="InterPro" id="IPR032675">
    <property type="entry name" value="LRR_dom_sf"/>
</dbReference>
<proteinExistence type="predicted"/>
<dbReference type="Gene3D" id="3.80.10.10">
    <property type="entry name" value="Ribonuclease Inhibitor"/>
    <property type="match status" value="1"/>
</dbReference>
<protein>
    <recommendedName>
        <fullName evidence="3">F-box domain-containing protein</fullName>
    </recommendedName>
</protein>
<gene>
    <name evidence="1" type="ORF">ARMGADRAFT_1085800</name>
</gene>
<dbReference type="SUPFAM" id="SSF52047">
    <property type="entry name" value="RNI-like"/>
    <property type="match status" value="1"/>
</dbReference>
<evidence type="ECO:0008006" key="3">
    <source>
        <dbReference type="Google" id="ProtNLM"/>
    </source>
</evidence>
<dbReference type="OrthoDB" id="2269034at2759"/>
<keyword evidence="2" id="KW-1185">Reference proteome</keyword>
<dbReference type="Proteomes" id="UP000217790">
    <property type="component" value="Unassembled WGS sequence"/>
</dbReference>
<dbReference type="EMBL" id="KZ293679">
    <property type="protein sequence ID" value="PBK87405.1"/>
    <property type="molecule type" value="Genomic_DNA"/>
</dbReference>
<sequence length="400" mass="44821">MSTYEIEDHADAAFDRVPAEIWGEVFLLTVGVDSFDVARRDGGPWALSQVRSNWRAIAFSLPRLWTNFDLYAGSTDSGKLQYLCHLLNEVLLRSAPHPVEFTIAIIGDDAGFAVLPRLVSVMARWRHISIYAPRNAFTFLASYIRITLDLVSGSPMEVWDSQGIFEPALNLREVDMAGLWARDLPYGRLTALSVDGKLCLADAMSLLRNGHHLRELKMPGDALVHHAVQVLQIHEPAILRFFRVPSLIELEIVQCVLWDPYTNEFATIATFLSHSPALQTIAMTVDWFDLGHITDDLTSQMPQLQCLRLQVRCNNGPEDASSIFVDLTLDVLPTLVELMIDGNITLRAEKLAAMLNHRSMIGPGLQHVSLRCADFLASDVEREVLRQMTEDGLELYVNGK</sequence>
<reference evidence="2" key="1">
    <citation type="journal article" date="2017" name="Nat. Ecol. Evol.">
        <title>Genome expansion and lineage-specific genetic innovations in the forest pathogenic fungi Armillaria.</title>
        <authorList>
            <person name="Sipos G."/>
            <person name="Prasanna A.N."/>
            <person name="Walter M.C."/>
            <person name="O'Connor E."/>
            <person name="Balint B."/>
            <person name="Krizsan K."/>
            <person name="Kiss B."/>
            <person name="Hess J."/>
            <person name="Varga T."/>
            <person name="Slot J."/>
            <person name="Riley R."/>
            <person name="Boka B."/>
            <person name="Rigling D."/>
            <person name="Barry K."/>
            <person name="Lee J."/>
            <person name="Mihaltcheva S."/>
            <person name="LaButti K."/>
            <person name="Lipzen A."/>
            <person name="Waldron R."/>
            <person name="Moloney N.M."/>
            <person name="Sperisen C."/>
            <person name="Kredics L."/>
            <person name="Vagvoelgyi C."/>
            <person name="Patrignani A."/>
            <person name="Fitzpatrick D."/>
            <person name="Nagy I."/>
            <person name="Doyle S."/>
            <person name="Anderson J.B."/>
            <person name="Grigoriev I.V."/>
            <person name="Gueldener U."/>
            <person name="Muensterkoetter M."/>
            <person name="Nagy L.G."/>
        </authorList>
    </citation>
    <scope>NUCLEOTIDE SEQUENCE [LARGE SCALE GENOMIC DNA]</scope>
    <source>
        <strain evidence="2">Ar21-2</strain>
    </source>
</reference>
<accession>A0A2H3CWK5</accession>
<dbReference type="AlphaFoldDB" id="A0A2H3CWK5"/>
<dbReference type="InParanoid" id="A0A2H3CWK5"/>
<organism evidence="1 2">
    <name type="scientific">Armillaria gallica</name>
    <name type="common">Bulbous honey fungus</name>
    <name type="synonym">Armillaria bulbosa</name>
    <dbReference type="NCBI Taxonomy" id="47427"/>
    <lineage>
        <taxon>Eukaryota</taxon>
        <taxon>Fungi</taxon>
        <taxon>Dikarya</taxon>
        <taxon>Basidiomycota</taxon>
        <taxon>Agaricomycotina</taxon>
        <taxon>Agaricomycetes</taxon>
        <taxon>Agaricomycetidae</taxon>
        <taxon>Agaricales</taxon>
        <taxon>Marasmiineae</taxon>
        <taxon>Physalacriaceae</taxon>
        <taxon>Armillaria</taxon>
    </lineage>
</organism>
<evidence type="ECO:0000313" key="1">
    <source>
        <dbReference type="EMBL" id="PBK87405.1"/>
    </source>
</evidence>